<accession>A0A9P8Q7Q1</accession>
<dbReference type="Proteomes" id="UP000774326">
    <property type="component" value="Unassembled WGS sequence"/>
</dbReference>
<protein>
    <submittedName>
        <fullName evidence="1">Uncharacterized protein</fullName>
    </submittedName>
</protein>
<dbReference type="AlphaFoldDB" id="A0A9P8Q7Q1"/>
<proteinExistence type="predicted"/>
<sequence>MSLSNHVCSHGMDGSPLEVTANTDVPEPDLLRHVLDQTFLIRQIFLFRNEETVALVHMCDTFFESWEAGVVTEQTRLQWDFNLVGDLLRKNTFG</sequence>
<reference evidence="1" key="2">
    <citation type="submission" date="2021-01" db="EMBL/GenBank/DDBJ databases">
        <authorList>
            <person name="Schikora-Tamarit M.A."/>
        </authorList>
    </citation>
    <scope>NUCLEOTIDE SEQUENCE</scope>
    <source>
        <strain evidence="1">CBS2887</strain>
    </source>
</reference>
<evidence type="ECO:0000313" key="1">
    <source>
        <dbReference type="EMBL" id="KAH3684429.1"/>
    </source>
</evidence>
<organism evidence="1 2">
    <name type="scientific">Wickerhamomyces pijperi</name>
    <name type="common">Yeast</name>
    <name type="synonym">Pichia pijperi</name>
    <dbReference type="NCBI Taxonomy" id="599730"/>
    <lineage>
        <taxon>Eukaryota</taxon>
        <taxon>Fungi</taxon>
        <taxon>Dikarya</taxon>
        <taxon>Ascomycota</taxon>
        <taxon>Saccharomycotina</taxon>
        <taxon>Saccharomycetes</taxon>
        <taxon>Phaffomycetales</taxon>
        <taxon>Wickerhamomycetaceae</taxon>
        <taxon>Wickerhamomyces</taxon>
    </lineage>
</organism>
<reference evidence="1" key="1">
    <citation type="journal article" date="2021" name="Open Biol.">
        <title>Shared evolutionary footprints suggest mitochondrial oxidative damage underlies multiple complex I losses in fungi.</title>
        <authorList>
            <person name="Schikora-Tamarit M.A."/>
            <person name="Marcet-Houben M."/>
            <person name="Nosek J."/>
            <person name="Gabaldon T."/>
        </authorList>
    </citation>
    <scope>NUCLEOTIDE SEQUENCE</scope>
    <source>
        <strain evidence="1">CBS2887</strain>
    </source>
</reference>
<evidence type="ECO:0000313" key="2">
    <source>
        <dbReference type="Proteomes" id="UP000774326"/>
    </source>
</evidence>
<keyword evidence="2" id="KW-1185">Reference proteome</keyword>
<dbReference type="EMBL" id="JAEUBG010002512">
    <property type="protein sequence ID" value="KAH3684429.1"/>
    <property type="molecule type" value="Genomic_DNA"/>
</dbReference>
<comment type="caution">
    <text evidence="1">The sequence shown here is derived from an EMBL/GenBank/DDBJ whole genome shotgun (WGS) entry which is preliminary data.</text>
</comment>
<gene>
    <name evidence="1" type="ORF">WICPIJ_004615</name>
</gene>
<name>A0A9P8Q7Q1_WICPI</name>